<proteinExistence type="predicted"/>
<gene>
    <name evidence="1" type="ORF">SAMN05443639_106189</name>
</gene>
<evidence type="ECO:0000313" key="2">
    <source>
        <dbReference type="Proteomes" id="UP000199181"/>
    </source>
</evidence>
<reference evidence="2" key="1">
    <citation type="submission" date="2016-10" db="EMBL/GenBank/DDBJ databases">
        <authorList>
            <person name="Varghese N."/>
            <person name="Submissions S."/>
        </authorList>
    </citation>
    <scope>NUCLEOTIDE SEQUENCE [LARGE SCALE GENOMIC DNA]</scope>
    <source>
        <strain evidence="2">DSM 16858</strain>
    </source>
</reference>
<dbReference type="EMBL" id="FOIJ01000006">
    <property type="protein sequence ID" value="SET98895.1"/>
    <property type="molecule type" value="Genomic_DNA"/>
</dbReference>
<evidence type="ECO:0000313" key="1">
    <source>
        <dbReference type="EMBL" id="SET98895.1"/>
    </source>
</evidence>
<sequence>MKRHALPGVLAAICLPMPLILLFMLSSWTVEQGPSGHGSRISPVLNVEERTRLSTYKRRCRASSDCESPLGCLADGRHGILYCIDSQCMADTQCPDGLVCRGIETVGEGPVVNFCLPIGPRRQGERCSPLSRRGGVACREELRCGGRQGWCGSPCSLQEEETCPRGFFCADVRPEPLCLPTCEQTGCPEGQQCIRYDDGVSACAEVHGHNCQQSSCPPNQECRVRDFRVSPAAVWLACTTSCQGPGAVCPAGHVCLGYACEPSCQPDAPGACGEGFRCIQHREDSPWRCVPDW</sequence>
<name>A0A1I0IP08_9BACT</name>
<organism evidence="1 2">
    <name type="scientific">Stigmatella erecta</name>
    <dbReference type="NCBI Taxonomy" id="83460"/>
    <lineage>
        <taxon>Bacteria</taxon>
        <taxon>Pseudomonadati</taxon>
        <taxon>Myxococcota</taxon>
        <taxon>Myxococcia</taxon>
        <taxon>Myxococcales</taxon>
        <taxon>Cystobacterineae</taxon>
        <taxon>Archangiaceae</taxon>
        <taxon>Stigmatella</taxon>
    </lineage>
</organism>
<keyword evidence="2" id="KW-1185">Reference proteome</keyword>
<protein>
    <submittedName>
        <fullName evidence="1">Uncharacterized protein</fullName>
    </submittedName>
</protein>
<accession>A0A1I0IP08</accession>
<dbReference type="Proteomes" id="UP000199181">
    <property type="component" value="Unassembled WGS sequence"/>
</dbReference>
<dbReference type="AlphaFoldDB" id="A0A1I0IP08"/>